<name>A0ABT4QV22_9HYPH</name>
<keyword evidence="2" id="KW-0472">Membrane</keyword>
<feature type="transmembrane region" description="Helical" evidence="2">
    <location>
        <begin position="72"/>
        <end position="96"/>
    </location>
</feature>
<evidence type="ECO:0000313" key="4">
    <source>
        <dbReference type="Proteomes" id="UP001152178"/>
    </source>
</evidence>
<organism evidence="3 4">
    <name type="scientific">Mesorhizobium qingshengii</name>
    <dbReference type="NCBI Taxonomy" id="1165689"/>
    <lineage>
        <taxon>Bacteria</taxon>
        <taxon>Pseudomonadati</taxon>
        <taxon>Pseudomonadota</taxon>
        <taxon>Alphaproteobacteria</taxon>
        <taxon>Hyphomicrobiales</taxon>
        <taxon>Phyllobacteriaceae</taxon>
        <taxon>Mesorhizobium</taxon>
    </lineage>
</organism>
<comment type="caution">
    <text evidence="3">The sequence shown here is derived from an EMBL/GenBank/DDBJ whole genome shotgun (WGS) entry which is preliminary data.</text>
</comment>
<keyword evidence="2" id="KW-0812">Transmembrane</keyword>
<evidence type="ECO:0000256" key="1">
    <source>
        <dbReference type="SAM" id="MobiDB-lite"/>
    </source>
</evidence>
<proteinExistence type="predicted"/>
<evidence type="ECO:0000313" key="3">
    <source>
        <dbReference type="EMBL" id="MCZ8545412.1"/>
    </source>
</evidence>
<dbReference type="Proteomes" id="UP001152178">
    <property type="component" value="Unassembled WGS sequence"/>
</dbReference>
<feature type="compositionally biased region" description="Basic and acidic residues" evidence="1">
    <location>
        <begin position="47"/>
        <end position="57"/>
    </location>
</feature>
<dbReference type="RefSeq" id="WP_269905878.1">
    <property type="nucleotide sequence ID" value="NZ_JAPFQA010000005.1"/>
</dbReference>
<feature type="region of interest" description="Disordered" evidence="1">
    <location>
        <begin position="38"/>
        <end position="65"/>
    </location>
</feature>
<evidence type="ECO:0000256" key="2">
    <source>
        <dbReference type="SAM" id="Phobius"/>
    </source>
</evidence>
<gene>
    <name evidence="3" type="ORF">OOJ09_14565</name>
</gene>
<keyword evidence="4" id="KW-1185">Reference proteome</keyword>
<dbReference type="EMBL" id="JAPFQA010000005">
    <property type="protein sequence ID" value="MCZ8545412.1"/>
    <property type="molecule type" value="Genomic_DNA"/>
</dbReference>
<protein>
    <submittedName>
        <fullName evidence="3">Uncharacterized protein</fullName>
    </submittedName>
</protein>
<reference evidence="3" key="1">
    <citation type="submission" date="2022-11" db="EMBL/GenBank/DDBJ databases">
        <authorList>
            <person name="Coimbra C."/>
        </authorList>
    </citation>
    <scope>NUCLEOTIDE SEQUENCE</scope>
    <source>
        <strain evidence="3">Jales19</strain>
    </source>
</reference>
<keyword evidence="2" id="KW-1133">Transmembrane helix</keyword>
<accession>A0ABT4QV22</accession>
<sequence length="121" mass="13210">MTEAIHPPLDHLSLPRRERFESFSDFFGATFPPDISNVAPSIAKDASNAKKGDRSRPFWENGVPPSKENDHLAMAVVMMVVVPPPMLLEMVMMMVVMEAVSRGRLDGAGERAGGDENGDEA</sequence>